<dbReference type="GO" id="GO:0030170">
    <property type="term" value="F:pyridoxal phosphate binding"/>
    <property type="evidence" value="ECO:0007669"/>
    <property type="project" value="InterPro"/>
</dbReference>
<dbReference type="RefSeq" id="WP_081556340.1">
    <property type="nucleotide sequence ID" value="NZ_MUKV01000027.1"/>
</dbReference>
<dbReference type="Gene3D" id="3.90.1150.10">
    <property type="entry name" value="Aspartate Aminotransferase, domain 1"/>
    <property type="match status" value="1"/>
</dbReference>
<dbReference type="PIRSF" id="PIRSF000521">
    <property type="entry name" value="Transaminase_4ab_Lys_Orn"/>
    <property type="match status" value="1"/>
</dbReference>
<dbReference type="Gene3D" id="3.40.640.10">
    <property type="entry name" value="Type I PLP-dependent aspartate aminotransferase-like (Major domain)"/>
    <property type="match status" value="1"/>
</dbReference>
<gene>
    <name evidence="6" type="ORF">B0T45_17425</name>
</gene>
<evidence type="ECO:0000256" key="1">
    <source>
        <dbReference type="ARBA" id="ARBA00008954"/>
    </source>
</evidence>
<reference evidence="6 7" key="1">
    <citation type="submission" date="2017-02" db="EMBL/GenBank/DDBJ databases">
        <title>Chromobacterium haemolyticum H5244.</title>
        <authorList>
            <person name="Gulvik C.A."/>
        </authorList>
    </citation>
    <scope>NUCLEOTIDE SEQUENCE [LARGE SCALE GENOMIC DNA]</scope>
    <source>
        <strain evidence="6 7">H5244</strain>
    </source>
</reference>
<proteinExistence type="inferred from homology"/>
<comment type="similarity">
    <text evidence="1 5">Belongs to the class-III pyridoxal-phosphate-dependent aminotransferase family.</text>
</comment>
<dbReference type="PANTHER" id="PTHR43094:SF1">
    <property type="entry name" value="AMINOTRANSFERASE CLASS-III"/>
    <property type="match status" value="1"/>
</dbReference>
<sequence>MNTTAMTRRSTRDYQQLDATHHINAFLDQKALNQEGPRVIAEGRGVYLWDTDGKRYLDGMSGLWCTQVGYGRQELITAAAQQLQQLSYYNVFFHTTHPAVNELSERLFSLLPGDYRHVIYTNSGSESNELLIRCVRRYWDVMGKPDKKIFIGRHNGYHGSTVGSASLGGMKFMHEMGDLPIPGVEHIGEPYWFAHGGGLSPEAFGRQCAQELEDKILALGADKVAAFVAEPFQGAGGMIFPPDSYWPEIQRICRQYDVLLCADEVIGGFGRTGEWFSHQHFNFQPDTLSIAKGLTSGYTPMGGLVLSRRIGETLVEQGGVFAHGLTYSGHPVAAAVALANLGVLQNEGLVERARTDTGPYLQACLREVFGKHPLVGEIQGVGLVAALQFCRDKTTRQRFSDETDISWRCRSIGFDEGVIIRSTLGRMIMAPALVISRSEIDELIDKTRIAVDRNAEEIGAR</sequence>
<evidence type="ECO:0000313" key="6">
    <source>
        <dbReference type="EMBL" id="OQS35440.1"/>
    </source>
</evidence>
<dbReference type="GO" id="GO:0008483">
    <property type="term" value="F:transaminase activity"/>
    <property type="evidence" value="ECO:0007669"/>
    <property type="project" value="UniProtKB-KW"/>
</dbReference>
<evidence type="ECO:0000256" key="2">
    <source>
        <dbReference type="ARBA" id="ARBA00022576"/>
    </source>
</evidence>
<evidence type="ECO:0000256" key="5">
    <source>
        <dbReference type="RuleBase" id="RU003560"/>
    </source>
</evidence>
<dbReference type="PANTHER" id="PTHR43094">
    <property type="entry name" value="AMINOTRANSFERASE"/>
    <property type="match status" value="1"/>
</dbReference>
<accession>A0A1W0CKW3</accession>
<comment type="caution">
    <text evidence="6">The sequence shown here is derived from an EMBL/GenBank/DDBJ whole genome shotgun (WGS) entry which is preliminary data.</text>
</comment>
<dbReference type="Pfam" id="PF00202">
    <property type="entry name" value="Aminotran_3"/>
    <property type="match status" value="1"/>
</dbReference>
<evidence type="ECO:0000313" key="7">
    <source>
        <dbReference type="Proteomes" id="UP000192721"/>
    </source>
</evidence>
<dbReference type="InterPro" id="IPR015421">
    <property type="entry name" value="PyrdxlP-dep_Trfase_major"/>
</dbReference>
<name>A0A1W0CKW3_9NEIS</name>
<organism evidence="6 7">
    <name type="scientific">Chromobacterium haemolyticum</name>
    <dbReference type="NCBI Taxonomy" id="394935"/>
    <lineage>
        <taxon>Bacteria</taxon>
        <taxon>Pseudomonadati</taxon>
        <taxon>Pseudomonadota</taxon>
        <taxon>Betaproteobacteria</taxon>
        <taxon>Neisseriales</taxon>
        <taxon>Chromobacteriaceae</taxon>
        <taxon>Chromobacterium</taxon>
    </lineage>
</organism>
<dbReference type="NCBIfam" id="NF009068">
    <property type="entry name" value="PRK12403.1"/>
    <property type="match status" value="1"/>
</dbReference>
<evidence type="ECO:0000256" key="3">
    <source>
        <dbReference type="ARBA" id="ARBA00022679"/>
    </source>
</evidence>
<dbReference type="InterPro" id="IPR015422">
    <property type="entry name" value="PyrdxlP-dep_Trfase_small"/>
</dbReference>
<protein>
    <submittedName>
        <fullName evidence="6">Aspartate aminotransferase family protein</fullName>
    </submittedName>
</protein>
<dbReference type="GO" id="GO:0005829">
    <property type="term" value="C:cytosol"/>
    <property type="evidence" value="ECO:0007669"/>
    <property type="project" value="TreeGrafter"/>
</dbReference>
<dbReference type="NCBIfam" id="NF005682">
    <property type="entry name" value="PRK07480.1"/>
    <property type="match status" value="1"/>
</dbReference>
<dbReference type="InterPro" id="IPR005814">
    <property type="entry name" value="Aminotrans_3"/>
</dbReference>
<keyword evidence="2 6" id="KW-0032">Aminotransferase</keyword>
<keyword evidence="4 5" id="KW-0663">Pyridoxal phosphate</keyword>
<dbReference type="AlphaFoldDB" id="A0A1W0CKW3"/>
<dbReference type="EMBL" id="MUKV01000027">
    <property type="protein sequence ID" value="OQS35440.1"/>
    <property type="molecule type" value="Genomic_DNA"/>
</dbReference>
<dbReference type="CDD" id="cd00610">
    <property type="entry name" value="OAT_like"/>
    <property type="match status" value="1"/>
</dbReference>
<keyword evidence="3 6" id="KW-0808">Transferase</keyword>
<dbReference type="SUPFAM" id="SSF53383">
    <property type="entry name" value="PLP-dependent transferases"/>
    <property type="match status" value="1"/>
</dbReference>
<dbReference type="InterPro" id="IPR015424">
    <property type="entry name" value="PyrdxlP-dep_Trfase"/>
</dbReference>
<evidence type="ECO:0000256" key="4">
    <source>
        <dbReference type="ARBA" id="ARBA00022898"/>
    </source>
</evidence>
<dbReference type="FunFam" id="3.40.640.10:FF:000014">
    <property type="entry name" value="Adenosylmethionine-8-amino-7-oxononanoate aminotransferase, probable"/>
    <property type="match status" value="1"/>
</dbReference>
<dbReference type="Proteomes" id="UP000192721">
    <property type="component" value="Unassembled WGS sequence"/>
</dbReference>